<dbReference type="Proteomes" id="UP000316733">
    <property type="component" value="Segment"/>
</dbReference>
<dbReference type="EMBL" id="MK797984">
    <property type="protein sequence ID" value="QCG76111.1"/>
    <property type="molecule type" value="Genomic_DNA"/>
</dbReference>
<protein>
    <submittedName>
        <fullName evidence="1">Structural protein</fullName>
    </submittedName>
</protein>
<evidence type="ECO:0000313" key="2">
    <source>
        <dbReference type="Proteomes" id="UP000316733"/>
    </source>
</evidence>
<name>A0A4Y5JVH0_9CAUD</name>
<sequence>MRLDEIQSKTPVSDITKDIAFDKSLYQKVIKIINKRIKLGDLGASAAKRSVIKRWKTGDRIAQGYNADLSKINLSISDVLK</sequence>
<accession>A0A4Y5JVH0</accession>
<keyword evidence="2" id="KW-1185">Reference proteome</keyword>
<proteinExistence type="predicted"/>
<evidence type="ECO:0000313" key="1">
    <source>
        <dbReference type="EMBL" id="QCG76111.1"/>
    </source>
</evidence>
<gene>
    <name evidence="1" type="ORF">EST35_0230</name>
</gene>
<organism evidence="1 2">
    <name type="scientific">Pseudomonas phage vB_PaeM_PA5oct</name>
    <dbReference type="NCBI Taxonomy" id="2163605"/>
    <lineage>
        <taxon>Viruses</taxon>
        <taxon>Duplodnaviria</taxon>
        <taxon>Heunggongvirae</taxon>
        <taxon>Uroviricota</taxon>
        <taxon>Caudoviricetes</taxon>
        <taxon>Arenbergviridae</taxon>
        <taxon>Wroclawvirus</taxon>
        <taxon>Wroclawvirus PA5oct</taxon>
    </lineage>
</organism>
<reference evidence="2" key="1">
    <citation type="journal article" date="2020" name="bioRxiv">
        <title>Integrative omics analysis of Pseudomonas aeruginosa virus PA5oct highlights the molecular complexity of jumbo phages.</title>
        <authorList>
            <person name="Lood C."/>
            <person name="Danis-Wlodarczyk K."/>
            <person name="Blasdel B.G."/>
            <person name="Jang H.B."/>
            <person name="Vandenheuvel D."/>
            <person name="Briers Y."/>
            <person name="Noben J.-P."/>
            <person name="van Noort V."/>
            <person name="Drulis-Kawa Z."/>
            <person name="Lavigne R."/>
        </authorList>
    </citation>
    <scope>NUCLEOTIDE SEQUENCE [LARGE SCALE GENOMIC DNA]</scope>
</reference>